<dbReference type="InterPro" id="IPR036691">
    <property type="entry name" value="Endo/exonu/phosph_ase_sf"/>
</dbReference>
<comment type="caution">
    <text evidence="1">The sequence shown here is derived from an EMBL/GenBank/DDBJ whole genome shotgun (WGS) entry which is preliminary data.</text>
</comment>
<dbReference type="EMBL" id="SMDN01000004">
    <property type="protein sequence ID" value="TQC53950.1"/>
    <property type="molecule type" value="Genomic_DNA"/>
</dbReference>
<accession>A0A507SQ64</accession>
<dbReference type="Gene3D" id="3.60.10.10">
    <property type="entry name" value="Endonuclease/exonuclease/phosphatase"/>
    <property type="match status" value="2"/>
</dbReference>
<name>A0A507SQ64_9BACT</name>
<dbReference type="RefSeq" id="WP_141483805.1">
    <property type="nucleotide sequence ID" value="NZ_SMDN01000004.1"/>
</dbReference>
<evidence type="ECO:0000313" key="1">
    <source>
        <dbReference type="EMBL" id="TQC53950.1"/>
    </source>
</evidence>
<evidence type="ECO:0008006" key="3">
    <source>
        <dbReference type="Google" id="ProtNLM"/>
    </source>
</evidence>
<proteinExistence type="predicted"/>
<organism evidence="1 2">
    <name type="scientific">Mycoplasmopsis mucosicanis</name>
    <dbReference type="NCBI Taxonomy" id="458208"/>
    <lineage>
        <taxon>Bacteria</taxon>
        <taxon>Bacillati</taxon>
        <taxon>Mycoplasmatota</taxon>
        <taxon>Mycoplasmoidales</taxon>
        <taxon>Metamycoplasmataceae</taxon>
        <taxon>Mycoplasmopsis</taxon>
    </lineage>
</organism>
<dbReference type="SUPFAM" id="SSF56219">
    <property type="entry name" value="DNase I-like"/>
    <property type="match status" value="1"/>
</dbReference>
<sequence length="322" mass="37028">MDSNNKLTNLNKQGAQEVSEFLALPQVFKWANKQTDFIIFGGDTNIKNENYFLARKFVNKDTNIESVLDLSVNLANKRTYKEQFITSLGTRGNYTNQYDKMFFINNDKQTFTPQIIKNGLKDFKIDIYKAFSYFITKQQLKNAKGWLPKYNSQKDNQVVRSLISDHAPVFTDINLNTNIDATKVDASLKSTIFKIAKDAKTIRVAHWNILNYGKKNDKDEAKALSLASIIYKSAFDIVGLTEINNGRGEKVQLIVDELNKLIKESRFKVIVQLQKDTKIREEYLNSGRFGKGQQEQVAIIYDSKNFDLINSASFTYPIKYWA</sequence>
<reference evidence="1 2" key="1">
    <citation type="submission" date="2019-03" db="EMBL/GenBank/DDBJ databases">
        <title>Characterization of a novel Mycoplasma cynos real-time PCR assay.</title>
        <authorList>
            <person name="Tallmadge R.L."/>
            <person name="Mitchell P.K."/>
            <person name="Goodman L."/>
        </authorList>
    </citation>
    <scope>NUCLEOTIDE SEQUENCE [LARGE SCALE GENOMIC DNA]</scope>
    <source>
        <strain evidence="1 2">1642</strain>
    </source>
</reference>
<gene>
    <name evidence="1" type="ORF">E1I18_01295</name>
</gene>
<protein>
    <recommendedName>
        <fullName evidence="3">Endonuclease/exonuclease/phosphatase domain-containing protein</fullName>
    </recommendedName>
</protein>
<dbReference type="AlphaFoldDB" id="A0A507SQ64"/>
<evidence type="ECO:0000313" key="2">
    <source>
        <dbReference type="Proteomes" id="UP000320801"/>
    </source>
</evidence>
<dbReference type="Proteomes" id="UP000320801">
    <property type="component" value="Unassembled WGS sequence"/>
</dbReference>
<dbReference type="OrthoDB" id="403989at2"/>
<keyword evidence="2" id="KW-1185">Reference proteome</keyword>